<protein>
    <submittedName>
        <fullName evidence="2">Uncharacterized protein</fullName>
    </submittedName>
</protein>
<gene>
    <name evidence="2" type="ORF">E2C01_036128</name>
</gene>
<name>A0A5B7FB18_PORTR</name>
<dbReference type="AlphaFoldDB" id="A0A5B7FB18"/>
<keyword evidence="3" id="KW-1185">Reference proteome</keyword>
<evidence type="ECO:0000256" key="1">
    <source>
        <dbReference type="SAM" id="MobiDB-lite"/>
    </source>
</evidence>
<feature type="region of interest" description="Disordered" evidence="1">
    <location>
        <begin position="58"/>
        <end position="99"/>
    </location>
</feature>
<accession>A0A5B7FB18</accession>
<evidence type="ECO:0000313" key="2">
    <source>
        <dbReference type="EMBL" id="MPC42506.1"/>
    </source>
</evidence>
<sequence>MPRESERARDLDATTLDQGERRRTTGDAGNGATVLCVGVWRGRRSLGRCKSNAARRLRRWPGGEPSPPFVPEREGAREGRRACGVNSPDGILHQAALNR</sequence>
<dbReference type="Proteomes" id="UP000324222">
    <property type="component" value="Unassembled WGS sequence"/>
</dbReference>
<reference evidence="2 3" key="1">
    <citation type="submission" date="2019-05" db="EMBL/GenBank/DDBJ databases">
        <title>Another draft genome of Portunus trituberculatus and its Hox gene families provides insights of decapod evolution.</title>
        <authorList>
            <person name="Jeong J.-H."/>
            <person name="Song I."/>
            <person name="Kim S."/>
            <person name="Choi T."/>
            <person name="Kim D."/>
            <person name="Ryu S."/>
            <person name="Kim W."/>
        </authorList>
    </citation>
    <scope>NUCLEOTIDE SEQUENCE [LARGE SCALE GENOMIC DNA]</scope>
    <source>
        <tissue evidence="2">Muscle</tissue>
    </source>
</reference>
<organism evidence="2 3">
    <name type="scientific">Portunus trituberculatus</name>
    <name type="common">Swimming crab</name>
    <name type="synonym">Neptunus trituberculatus</name>
    <dbReference type="NCBI Taxonomy" id="210409"/>
    <lineage>
        <taxon>Eukaryota</taxon>
        <taxon>Metazoa</taxon>
        <taxon>Ecdysozoa</taxon>
        <taxon>Arthropoda</taxon>
        <taxon>Crustacea</taxon>
        <taxon>Multicrustacea</taxon>
        <taxon>Malacostraca</taxon>
        <taxon>Eumalacostraca</taxon>
        <taxon>Eucarida</taxon>
        <taxon>Decapoda</taxon>
        <taxon>Pleocyemata</taxon>
        <taxon>Brachyura</taxon>
        <taxon>Eubrachyura</taxon>
        <taxon>Portunoidea</taxon>
        <taxon>Portunidae</taxon>
        <taxon>Portuninae</taxon>
        <taxon>Portunus</taxon>
    </lineage>
</organism>
<comment type="caution">
    <text evidence="2">The sequence shown here is derived from an EMBL/GenBank/DDBJ whole genome shotgun (WGS) entry which is preliminary data.</text>
</comment>
<proteinExistence type="predicted"/>
<feature type="region of interest" description="Disordered" evidence="1">
    <location>
        <begin position="1"/>
        <end position="31"/>
    </location>
</feature>
<dbReference type="EMBL" id="VSRR010005460">
    <property type="protein sequence ID" value="MPC42506.1"/>
    <property type="molecule type" value="Genomic_DNA"/>
</dbReference>
<evidence type="ECO:0000313" key="3">
    <source>
        <dbReference type="Proteomes" id="UP000324222"/>
    </source>
</evidence>
<feature type="compositionally biased region" description="Basic and acidic residues" evidence="1">
    <location>
        <begin position="1"/>
        <end position="25"/>
    </location>
</feature>
<feature type="compositionally biased region" description="Basic and acidic residues" evidence="1">
    <location>
        <begin position="71"/>
        <end position="81"/>
    </location>
</feature>